<feature type="domain" description="Primosomal protein N C-terminal" evidence="13">
    <location>
        <begin position="544"/>
        <end position="631"/>
    </location>
</feature>
<evidence type="ECO:0000256" key="10">
    <source>
        <dbReference type="ARBA" id="ARBA00023235"/>
    </source>
</evidence>
<dbReference type="GO" id="GO:0016787">
    <property type="term" value="F:hydrolase activity"/>
    <property type="evidence" value="ECO:0007669"/>
    <property type="project" value="UniProtKB-KW"/>
</dbReference>
<keyword evidence="9 11" id="KW-0238">DNA-binding</keyword>
<keyword evidence="5" id="KW-0378">Hydrolase</keyword>
<dbReference type="Pfam" id="PF18074">
    <property type="entry name" value="PriA_C"/>
    <property type="match status" value="1"/>
</dbReference>
<feature type="domain" description="Primosomal protein N' 3' DNA-binding" evidence="12">
    <location>
        <begin position="13"/>
        <end position="108"/>
    </location>
</feature>
<evidence type="ECO:0000256" key="9">
    <source>
        <dbReference type="ARBA" id="ARBA00023125"/>
    </source>
</evidence>
<comment type="cofactor">
    <cofactor evidence="11">
        <name>Zn(2+)</name>
        <dbReference type="ChEBI" id="CHEBI:29105"/>
    </cofactor>
    <text evidence="11">Binds 2 zinc ions per subunit.</text>
</comment>
<evidence type="ECO:0000256" key="5">
    <source>
        <dbReference type="ARBA" id="ARBA00022801"/>
    </source>
</evidence>
<dbReference type="AlphaFoldDB" id="A0A1F8F2E9"/>
<dbReference type="EMBL" id="MGJN01000007">
    <property type="protein sequence ID" value="OGN07313.1"/>
    <property type="molecule type" value="Genomic_DNA"/>
</dbReference>
<dbReference type="GO" id="GO:0006310">
    <property type="term" value="P:DNA recombination"/>
    <property type="evidence" value="ECO:0007669"/>
    <property type="project" value="InterPro"/>
</dbReference>
<comment type="similarity">
    <text evidence="11">Belongs to the helicase family. PriA subfamily.</text>
</comment>
<accession>A0A1F8F2E9</accession>
<keyword evidence="1 11" id="KW-0639">Primosome</keyword>
<dbReference type="GO" id="GO:0008270">
    <property type="term" value="F:zinc ion binding"/>
    <property type="evidence" value="ECO:0007669"/>
    <property type="project" value="UniProtKB-UniRule"/>
</dbReference>
<evidence type="ECO:0000256" key="3">
    <source>
        <dbReference type="ARBA" id="ARBA00022723"/>
    </source>
</evidence>
<dbReference type="GO" id="GO:1990077">
    <property type="term" value="C:primosome complex"/>
    <property type="evidence" value="ECO:0007669"/>
    <property type="project" value="UniProtKB-UniRule"/>
</dbReference>
<reference evidence="14 15" key="1">
    <citation type="journal article" date="2016" name="Nat. Commun.">
        <title>Thousands of microbial genomes shed light on interconnected biogeochemical processes in an aquifer system.</title>
        <authorList>
            <person name="Anantharaman K."/>
            <person name="Brown C.T."/>
            <person name="Hug L.A."/>
            <person name="Sharon I."/>
            <person name="Castelle C.J."/>
            <person name="Probst A.J."/>
            <person name="Thomas B.C."/>
            <person name="Singh A."/>
            <person name="Wilkins M.J."/>
            <person name="Karaoz U."/>
            <person name="Brodie E.L."/>
            <person name="Williams K.H."/>
            <person name="Hubbard S.S."/>
            <person name="Banfield J.F."/>
        </authorList>
    </citation>
    <scope>NUCLEOTIDE SEQUENCE [LARGE SCALE GENOMIC DNA]</scope>
</reference>
<dbReference type="SUPFAM" id="SSF52540">
    <property type="entry name" value="P-loop containing nucleoside triphosphate hydrolases"/>
    <property type="match status" value="1"/>
</dbReference>
<dbReference type="InterPro" id="IPR041236">
    <property type="entry name" value="PriA_C"/>
</dbReference>
<dbReference type="HAMAP" id="MF_00983">
    <property type="entry name" value="PriA"/>
    <property type="match status" value="1"/>
</dbReference>
<dbReference type="InterPro" id="IPR042115">
    <property type="entry name" value="PriA_3primeBD_sf"/>
</dbReference>
<evidence type="ECO:0000259" key="13">
    <source>
        <dbReference type="Pfam" id="PF18074"/>
    </source>
</evidence>
<dbReference type="GO" id="GO:0006269">
    <property type="term" value="P:DNA replication, synthesis of primer"/>
    <property type="evidence" value="ECO:0007669"/>
    <property type="project" value="UniProtKB-KW"/>
</dbReference>
<gene>
    <name evidence="11" type="primary">priA</name>
    <name evidence="14" type="ORF">A3B86_00985</name>
</gene>
<feature type="binding site" evidence="11">
    <location>
        <position position="351"/>
    </location>
    <ligand>
        <name>Zn(2+)</name>
        <dbReference type="ChEBI" id="CHEBI:29105"/>
        <label>1</label>
    </ligand>
</feature>
<feature type="binding site" evidence="11">
    <location>
        <position position="360"/>
    </location>
    <ligand>
        <name>Zn(2+)</name>
        <dbReference type="ChEBI" id="CHEBI:29105"/>
        <label>2</label>
    </ligand>
</feature>
<evidence type="ECO:0000256" key="4">
    <source>
        <dbReference type="ARBA" id="ARBA00022741"/>
    </source>
</evidence>
<feature type="binding site" evidence="11">
    <location>
        <position position="392"/>
    </location>
    <ligand>
        <name>Zn(2+)</name>
        <dbReference type="ChEBI" id="CHEBI:29105"/>
        <label>1</label>
    </ligand>
</feature>
<keyword evidence="10" id="KW-0413">Isomerase</keyword>
<dbReference type="GO" id="GO:0006270">
    <property type="term" value="P:DNA replication initiation"/>
    <property type="evidence" value="ECO:0007669"/>
    <property type="project" value="TreeGrafter"/>
</dbReference>
<evidence type="ECO:0000256" key="11">
    <source>
        <dbReference type="HAMAP-Rule" id="MF_00983"/>
    </source>
</evidence>
<evidence type="ECO:0000313" key="15">
    <source>
        <dbReference type="Proteomes" id="UP000176834"/>
    </source>
</evidence>
<evidence type="ECO:0000259" key="12">
    <source>
        <dbReference type="Pfam" id="PF17764"/>
    </source>
</evidence>
<dbReference type="PANTHER" id="PTHR30580:SF0">
    <property type="entry name" value="PRIMOSOMAL PROTEIN N"/>
    <property type="match status" value="1"/>
</dbReference>
<dbReference type="InterPro" id="IPR027417">
    <property type="entry name" value="P-loop_NTPase"/>
</dbReference>
<comment type="caution">
    <text evidence="11">As this protein does not have any detectable helicase domains, it probably does not have helicase activity.</text>
</comment>
<protein>
    <recommendedName>
        <fullName evidence="11">Probable replication restart protein PriA</fullName>
    </recommendedName>
    <alternativeName>
        <fullName evidence="11">Putative ATP-dependent DNA helicase PriA</fullName>
    </alternativeName>
</protein>
<dbReference type="InterPro" id="IPR041222">
    <property type="entry name" value="PriA_3primeBD"/>
</dbReference>
<dbReference type="GO" id="GO:0003677">
    <property type="term" value="F:DNA binding"/>
    <property type="evidence" value="ECO:0007669"/>
    <property type="project" value="UniProtKB-UniRule"/>
</dbReference>
<name>A0A1F8F2E9_9BACT</name>
<evidence type="ECO:0000256" key="1">
    <source>
        <dbReference type="ARBA" id="ARBA00022515"/>
    </source>
</evidence>
<feature type="binding site" evidence="11">
    <location>
        <position position="382"/>
    </location>
    <ligand>
        <name>Zn(2+)</name>
        <dbReference type="ChEBI" id="CHEBI:29105"/>
        <label>2</label>
    </ligand>
</feature>
<feature type="binding site" evidence="11">
    <location>
        <position position="379"/>
    </location>
    <ligand>
        <name>Zn(2+)</name>
        <dbReference type="ChEBI" id="CHEBI:29105"/>
        <label>2</label>
    </ligand>
</feature>
<dbReference type="GO" id="GO:0043138">
    <property type="term" value="F:3'-5' DNA helicase activity"/>
    <property type="evidence" value="ECO:0007669"/>
    <property type="project" value="TreeGrafter"/>
</dbReference>
<keyword evidence="6" id="KW-0347">Helicase</keyword>
<keyword evidence="8 11" id="KW-0067">ATP-binding</keyword>
<comment type="function">
    <text evidence="11">Initiates the restart of stalled replication forks, which reloads the replicative helicase on sites other than the origin of replication. Recognizes and binds to abandoned replication forks and remodels them to uncover a helicase loading site. Promotes assembly of the primosome at these replication forks.</text>
</comment>
<evidence type="ECO:0000256" key="2">
    <source>
        <dbReference type="ARBA" id="ARBA00022705"/>
    </source>
</evidence>
<feature type="binding site" evidence="11">
    <location>
        <position position="363"/>
    </location>
    <ligand>
        <name>Zn(2+)</name>
        <dbReference type="ChEBI" id="CHEBI:29105"/>
        <label>2</label>
    </ligand>
</feature>
<feature type="binding site" evidence="11">
    <location>
        <position position="395"/>
    </location>
    <ligand>
        <name>Zn(2+)</name>
        <dbReference type="ChEBI" id="CHEBI:29105"/>
        <label>1</label>
    </ligand>
</feature>
<dbReference type="Proteomes" id="UP000176834">
    <property type="component" value="Unassembled WGS sequence"/>
</dbReference>
<keyword evidence="4 11" id="KW-0547">Nucleotide-binding</keyword>
<sequence length="637" mass="73318">MYILEVIPIANLPPQVPQLLSYFFSKELPKGAIVEVVIGNRKVLAVVISSEPAENQKILLKKSSFQLKKISSIVSETPLVSETQFKIALWLSQNYFSPLGMCLKTVLPPFFLKQNLEPRMLNLEKSKFHLSGQEIQNSKLLLSRAKNIIKNITSEIKKTLRDKKQILLVVPEISIAKYFYNHLSQHHETVIIHSKINQKQYRQSWDKINSGDAEIIIGTRQALFAPFTNLGLIIVEDPSNEAYKSDMSPKYNTVSLVKKIAKIYSAKLLFVSQAPDVDQYLLSKNESLKLENKIRDLRSEIKIENMLSDISSGNSSIFSRELKNSIDKYLKEKKKVLIFSTRKGYSTSLICENCRFIFKCPQCSVPLRLHVSPADSLICYRCSLIQKIPDHCPNCNSYKLKSAGFAGSEKIKDELNFMFPNTEVVTFDSYVIKNIKQEEEFEARMRDLESFVCIGTQSIFGQRFNLNFDLVGIPNLDSLVTVPDFKAEETLFLQIEKLLDFKPQKIIIQTLHTKNQILETIISGNYEKLYENELKVRKLFWYPPFAKLIKLSFASPDRNKSEYEARILSEKLKMAILQMKFENSVKLMDPSPAFIEKQRGFYVYNIILKIMSDFKISDILKFIPSNWMIDVEPKSIL</sequence>
<proteinExistence type="inferred from homology"/>
<comment type="subunit">
    <text evidence="11">Component of the replication restart primosome.</text>
</comment>
<dbReference type="GO" id="GO:0006302">
    <property type="term" value="P:double-strand break repair"/>
    <property type="evidence" value="ECO:0007669"/>
    <property type="project" value="InterPro"/>
</dbReference>
<keyword evidence="3 11" id="KW-0479">Metal-binding</keyword>
<keyword evidence="2 11" id="KW-0235">DNA replication</keyword>
<dbReference type="InterPro" id="IPR005259">
    <property type="entry name" value="PriA"/>
</dbReference>
<evidence type="ECO:0000313" key="14">
    <source>
        <dbReference type="EMBL" id="OGN07313.1"/>
    </source>
</evidence>
<dbReference type="Gene3D" id="3.40.50.300">
    <property type="entry name" value="P-loop containing nucleotide triphosphate hydrolases"/>
    <property type="match status" value="1"/>
</dbReference>
<dbReference type="Gene3D" id="3.40.1440.60">
    <property type="entry name" value="PriA, 3(prime) DNA-binding domain"/>
    <property type="match status" value="1"/>
</dbReference>
<evidence type="ECO:0000256" key="8">
    <source>
        <dbReference type="ARBA" id="ARBA00022840"/>
    </source>
</evidence>
<dbReference type="Pfam" id="PF17764">
    <property type="entry name" value="PriA_3primeBD"/>
    <property type="match status" value="1"/>
</dbReference>
<evidence type="ECO:0000256" key="6">
    <source>
        <dbReference type="ARBA" id="ARBA00022806"/>
    </source>
</evidence>
<organism evidence="14 15">
    <name type="scientific">Candidatus Yanofskybacteria bacterium RIFCSPHIGHO2_02_FULL_38_22b</name>
    <dbReference type="NCBI Taxonomy" id="1802673"/>
    <lineage>
        <taxon>Bacteria</taxon>
        <taxon>Candidatus Yanofskyibacteriota</taxon>
    </lineage>
</organism>
<keyword evidence="7 11" id="KW-0862">Zinc</keyword>
<feature type="binding site" evidence="11">
    <location>
        <position position="354"/>
    </location>
    <ligand>
        <name>Zn(2+)</name>
        <dbReference type="ChEBI" id="CHEBI:29105"/>
        <label>1</label>
    </ligand>
</feature>
<dbReference type="NCBIfam" id="TIGR00595">
    <property type="entry name" value="priA"/>
    <property type="match status" value="1"/>
</dbReference>
<dbReference type="GO" id="GO:0005524">
    <property type="term" value="F:ATP binding"/>
    <property type="evidence" value="ECO:0007669"/>
    <property type="project" value="UniProtKB-UniRule"/>
</dbReference>
<evidence type="ECO:0000256" key="7">
    <source>
        <dbReference type="ARBA" id="ARBA00022833"/>
    </source>
</evidence>
<comment type="caution">
    <text evidence="14">The sequence shown here is derived from an EMBL/GenBank/DDBJ whole genome shotgun (WGS) entry which is preliminary data.</text>
</comment>
<dbReference type="PANTHER" id="PTHR30580">
    <property type="entry name" value="PRIMOSOMAL PROTEIN N"/>
    <property type="match status" value="1"/>
</dbReference>